<proteinExistence type="predicted"/>
<protein>
    <submittedName>
        <fullName evidence="1">YkgJ family cysteine cluster protein</fullName>
    </submittedName>
</protein>
<dbReference type="EMBL" id="DSKP01000144">
    <property type="protein sequence ID" value="HEB48956.1"/>
    <property type="molecule type" value="Genomic_DNA"/>
</dbReference>
<organism evidence="1">
    <name type="scientific">Thermofilum pendens</name>
    <dbReference type="NCBI Taxonomy" id="2269"/>
    <lineage>
        <taxon>Archaea</taxon>
        <taxon>Thermoproteota</taxon>
        <taxon>Thermoprotei</taxon>
        <taxon>Thermofilales</taxon>
        <taxon>Thermofilaceae</taxon>
        <taxon>Thermofilum</taxon>
    </lineage>
</organism>
<dbReference type="PANTHER" id="PTHR35866">
    <property type="entry name" value="PUTATIVE-RELATED"/>
    <property type="match status" value="1"/>
</dbReference>
<dbReference type="PANTHER" id="PTHR35866:SF2">
    <property type="entry name" value="YKGJ FAMILY CYSTEINE CLUSTER PROTEIN"/>
    <property type="match status" value="1"/>
</dbReference>
<accession>A0A7C1SNB1</accession>
<evidence type="ECO:0000313" key="1">
    <source>
        <dbReference type="EMBL" id="HEB48956.1"/>
    </source>
</evidence>
<comment type="caution">
    <text evidence="1">The sequence shown here is derived from an EMBL/GenBank/DDBJ whole genome shotgun (WGS) entry which is preliminary data.</text>
</comment>
<dbReference type="InterPro" id="IPR005358">
    <property type="entry name" value="Puta_zinc/iron-chelating_dom"/>
</dbReference>
<reference evidence="1" key="1">
    <citation type="journal article" date="2020" name="mSystems">
        <title>Genome- and Community-Level Interaction Insights into Carbon Utilization and Element Cycling Functions of Hydrothermarchaeota in Hydrothermal Sediment.</title>
        <authorList>
            <person name="Zhou Z."/>
            <person name="Liu Y."/>
            <person name="Xu W."/>
            <person name="Pan J."/>
            <person name="Luo Z.H."/>
            <person name="Li M."/>
        </authorList>
    </citation>
    <scope>NUCLEOTIDE SEQUENCE [LARGE SCALE GENOMIC DNA]</scope>
    <source>
        <strain evidence="1">SpSt-25</strain>
    </source>
</reference>
<dbReference type="AlphaFoldDB" id="A0A7C1SNB1"/>
<dbReference type="Pfam" id="PF03692">
    <property type="entry name" value="CxxCxxCC"/>
    <property type="match status" value="1"/>
</dbReference>
<sequence>MPSSSPASSMSTLASFILASLSLGASSTCAAISPPPRQLQGLKGFSPATLISRFQDYCSSGAPLALGCSVEVDCRDGEAYCGRCCRRAAVPLLRSDIERLAGELGDVHRYVEWVSGVPVLKRIKGGACVLLDPSSGRCTVYEARPLACRLYPLIYTPGLWVHVDPACPKSSTVSVETIVKCASLVEDFPKMVARDWLREVHVLSASSYREALRKSLVAKFNMR</sequence>
<gene>
    <name evidence="1" type="ORF">ENP77_04100</name>
</gene>
<name>A0A7C1SNB1_THEPE</name>